<organism evidence="1 2">
    <name type="scientific">Tanacetum coccineum</name>
    <dbReference type="NCBI Taxonomy" id="301880"/>
    <lineage>
        <taxon>Eukaryota</taxon>
        <taxon>Viridiplantae</taxon>
        <taxon>Streptophyta</taxon>
        <taxon>Embryophyta</taxon>
        <taxon>Tracheophyta</taxon>
        <taxon>Spermatophyta</taxon>
        <taxon>Magnoliopsida</taxon>
        <taxon>eudicotyledons</taxon>
        <taxon>Gunneridae</taxon>
        <taxon>Pentapetalae</taxon>
        <taxon>asterids</taxon>
        <taxon>campanulids</taxon>
        <taxon>Asterales</taxon>
        <taxon>Asteraceae</taxon>
        <taxon>Asteroideae</taxon>
        <taxon>Anthemideae</taxon>
        <taxon>Anthemidinae</taxon>
        <taxon>Tanacetum</taxon>
    </lineage>
</organism>
<gene>
    <name evidence="1" type="ORF">Tco_1043391</name>
</gene>
<dbReference type="Proteomes" id="UP001151760">
    <property type="component" value="Unassembled WGS sequence"/>
</dbReference>
<evidence type="ECO:0000313" key="2">
    <source>
        <dbReference type="Proteomes" id="UP001151760"/>
    </source>
</evidence>
<comment type="caution">
    <text evidence="1">The sequence shown here is derived from an EMBL/GenBank/DDBJ whole genome shotgun (WGS) entry which is preliminary data.</text>
</comment>
<dbReference type="EMBL" id="BQNB010018644">
    <property type="protein sequence ID" value="GJT76666.1"/>
    <property type="molecule type" value="Genomic_DNA"/>
</dbReference>
<evidence type="ECO:0000313" key="1">
    <source>
        <dbReference type="EMBL" id="GJT76666.1"/>
    </source>
</evidence>
<evidence type="ECO:0008006" key="3">
    <source>
        <dbReference type="Google" id="ProtNLM"/>
    </source>
</evidence>
<keyword evidence="2" id="KW-1185">Reference proteome</keyword>
<protein>
    <recommendedName>
        <fullName evidence="3">Retrotransposon gag domain-containing protein</fullName>
    </recommendedName>
</protein>
<reference evidence="1" key="2">
    <citation type="submission" date="2022-01" db="EMBL/GenBank/DDBJ databases">
        <authorList>
            <person name="Yamashiro T."/>
            <person name="Shiraishi A."/>
            <person name="Satake H."/>
            <person name="Nakayama K."/>
        </authorList>
    </citation>
    <scope>NUCLEOTIDE SEQUENCE</scope>
</reference>
<name>A0ABQ5GLV9_9ASTR</name>
<reference evidence="1" key="1">
    <citation type="journal article" date="2022" name="Int. J. Mol. Sci.">
        <title>Draft Genome of Tanacetum Coccineum: Genomic Comparison of Closely Related Tanacetum-Family Plants.</title>
        <authorList>
            <person name="Yamashiro T."/>
            <person name="Shiraishi A."/>
            <person name="Nakayama K."/>
            <person name="Satake H."/>
        </authorList>
    </citation>
    <scope>NUCLEOTIDE SEQUENCE</scope>
</reference>
<accession>A0ABQ5GLV9</accession>
<proteinExistence type="predicted"/>
<sequence length="128" mass="15055">MEDFKHEKQTSHDICHDPEEEECFKYETEDDQVNGTHVIRPRGSHKPFKVEARIGIPSYDETINAEKLDSWIDQLKTYFTLYGLSSTEKVSFATLKLTSHALAWWISFLKMTQEEEVTWGDSKRNLRQ</sequence>